<dbReference type="Proteomes" id="UP001165143">
    <property type="component" value="Unassembled WGS sequence"/>
</dbReference>
<gene>
    <name evidence="1" type="ORF">Kpho01_41380</name>
</gene>
<protein>
    <submittedName>
        <fullName evidence="1">Uncharacterized protein</fullName>
    </submittedName>
</protein>
<organism evidence="1 2">
    <name type="scientific">Kitasatospora phosalacinea</name>
    <dbReference type="NCBI Taxonomy" id="2065"/>
    <lineage>
        <taxon>Bacteria</taxon>
        <taxon>Bacillati</taxon>
        <taxon>Actinomycetota</taxon>
        <taxon>Actinomycetes</taxon>
        <taxon>Kitasatosporales</taxon>
        <taxon>Streptomycetaceae</taxon>
        <taxon>Kitasatospora</taxon>
    </lineage>
</organism>
<comment type="caution">
    <text evidence="1">The sequence shown here is derived from an EMBL/GenBank/DDBJ whole genome shotgun (WGS) entry which is preliminary data.</text>
</comment>
<proteinExistence type="predicted"/>
<sequence>MPSPTYETQAERDAAAVEFAAELARIAAAADVPLPAPGRQYWFGTDFEGQSVRPAARGGSGGPTPDQARIRWKQDDSAPFLALSRGAVPLALGSTPDLAEAVRAASAWLAGADLAGVRHTAPFLDVQDWALAHERTPLDPVELEWRIRLQNFDHAWHPEPARVRQLWRAAFAEPRLRPLRPVSSHYTLWFSRTLHFPYESAGVAVEPRTDGTYQVRGHRRHRAVAEALPEPVTVATAAEAAALAAALAAAVLPPELH</sequence>
<dbReference type="InterPro" id="IPR045682">
    <property type="entry name" value="DUF6193"/>
</dbReference>
<dbReference type="AlphaFoldDB" id="A0A9W6UQG4"/>
<reference evidence="1" key="1">
    <citation type="submission" date="2023-02" db="EMBL/GenBank/DDBJ databases">
        <title>Kitasatospora phosalacinea NBRC 14362.</title>
        <authorList>
            <person name="Ichikawa N."/>
            <person name="Sato H."/>
            <person name="Tonouchi N."/>
        </authorList>
    </citation>
    <scope>NUCLEOTIDE SEQUENCE</scope>
    <source>
        <strain evidence="1">NBRC 14362</strain>
    </source>
</reference>
<name>A0A9W6UQG4_9ACTN</name>
<dbReference type="OrthoDB" id="3378006at2"/>
<dbReference type="Pfam" id="PF19692">
    <property type="entry name" value="DUF6193"/>
    <property type="match status" value="1"/>
</dbReference>
<accession>A0A9W6UQG4</accession>
<evidence type="ECO:0000313" key="2">
    <source>
        <dbReference type="Proteomes" id="UP001165143"/>
    </source>
</evidence>
<dbReference type="EMBL" id="BSRX01000024">
    <property type="protein sequence ID" value="GLW56127.1"/>
    <property type="molecule type" value="Genomic_DNA"/>
</dbReference>
<evidence type="ECO:0000313" key="1">
    <source>
        <dbReference type="EMBL" id="GLW56127.1"/>
    </source>
</evidence>
<dbReference type="RefSeq" id="WP_051777013.1">
    <property type="nucleotide sequence ID" value="NZ_BSRX01000024.1"/>
</dbReference>